<evidence type="ECO:0000313" key="2">
    <source>
        <dbReference type="Proteomes" id="UP000434475"/>
    </source>
</evidence>
<protein>
    <recommendedName>
        <fullName evidence="3">Type IV secretory pathway, VirD4 components</fullName>
    </recommendedName>
</protein>
<accession>A0A6I2RI74</accession>
<evidence type="ECO:0000313" key="1">
    <source>
        <dbReference type="EMBL" id="MSB22842.1"/>
    </source>
</evidence>
<dbReference type="Proteomes" id="UP000434475">
    <property type="component" value="Unassembled WGS sequence"/>
</dbReference>
<reference evidence="1 2" key="1">
    <citation type="journal article" date="2019" name="Nat. Med.">
        <title>A library of human gut bacterial isolates paired with longitudinal multiomics data enables mechanistic microbiome research.</title>
        <authorList>
            <person name="Poyet M."/>
            <person name="Groussin M."/>
            <person name="Gibbons S.M."/>
            <person name="Avila-Pacheco J."/>
            <person name="Jiang X."/>
            <person name="Kearney S.M."/>
            <person name="Perrotta A.R."/>
            <person name="Berdy B."/>
            <person name="Zhao S."/>
            <person name="Lieberman T.D."/>
            <person name="Swanson P.K."/>
            <person name="Smith M."/>
            <person name="Roesemann S."/>
            <person name="Alexander J.E."/>
            <person name="Rich S.A."/>
            <person name="Livny J."/>
            <person name="Vlamakis H."/>
            <person name="Clish C."/>
            <person name="Bullock K."/>
            <person name="Deik A."/>
            <person name="Scott J."/>
            <person name="Pierce K.A."/>
            <person name="Xavier R.J."/>
            <person name="Alm E.J."/>
        </authorList>
    </citation>
    <scope>NUCLEOTIDE SEQUENCE [LARGE SCALE GENOMIC DNA]</scope>
    <source>
        <strain evidence="1 2">BIOML-A2</strain>
    </source>
</reference>
<dbReference type="AlphaFoldDB" id="A0A6I2RI74"/>
<comment type="caution">
    <text evidence="1">The sequence shown here is derived from an EMBL/GenBank/DDBJ whole genome shotgun (WGS) entry which is preliminary data.</text>
</comment>
<name>A0A6I2RI74_FLAPL</name>
<evidence type="ECO:0008006" key="3">
    <source>
        <dbReference type="Google" id="ProtNLM"/>
    </source>
</evidence>
<proteinExistence type="predicted"/>
<sequence>MLDNSKAIVLIRGERPIIDDKYDILKHPNIRETEDGGAAPYIHSPTCLYAADDLAFHFTTLADVEIVGASDFDETEESHEKV</sequence>
<gene>
    <name evidence="1" type="ORF">GKE97_25635</name>
</gene>
<dbReference type="EMBL" id="WKPR01000055">
    <property type="protein sequence ID" value="MSB22842.1"/>
    <property type="molecule type" value="Genomic_DNA"/>
</dbReference>
<organism evidence="1 2">
    <name type="scientific">Flavonifractor plautii</name>
    <name type="common">Fusobacterium plautii</name>
    <dbReference type="NCBI Taxonomy" id="292800"/>
    <lineage>
        <taxon>Bacteria</taxon>
        <taxon>Bacillati</taxon>
        <taxon>Bacillota</taxon>
        <taxon>Clostridia</taxon>
        <taxon>Eubacteriales</taxon>
        <taxon>Oscillospiraceae</taxon>
        <taxon>Flavonifractor</taxon>
    </lineage>
</organism>